<sequence>MAATHQTLHLDAARREDFTKASLRQLRENGRIPAVIYGAQTESLSVHVDAKELTRVSRTGRSEFFDLKVEGGETFPALIKEIQQRGGNVVHVDFLKVSKNRPIRVRVPLHFSGTAEGTKAGGVLQIQATELEVEGLPDDLPATIEPDVTALGIGDKLTAADVSLPQGVTLIAAGDELLASVVLPQVIEGDTEDGDEEAESAGAADTEAEAKE</sequence>
<evidence type="ECO:0000259" key="7">
    <source>
        <dbReference type="Pfam" id="PF01386"/>
    </source>
</evidence>
<feature type="compositionally biased region" description="Acidic residues" evidence="6">
    <location>
        <begin position="189"/>
        <end position="199"/>
    </location>
</feature>
<organism evidence="9 10">
    <name type="scientific">Paenibacillus haidiansis</name>
    <dbReference type="NCBI Taxonomy" id="1574488"/>
    <lineage>
        <taxon>Bacteria</taxon>
        <taxon>Bacillati</taxon>
        <taxon>Bacillota</taxon>
        <taxon>Bacilli</taxon>
        <taxon>Bacillales</taxon>
        <taxon>Paenibacillaceae</taxon>
        <taxon>Paenibacillus</taxon>
    </lineage>
</organism>
<evidence type="ECO:0000256" key="6">
    <source>
        <dbReference type="SAM" id="MobiDB-lite"/>
    </source>
</evidence>
<comment type="caution">
    <text evidence="9">The sequence shown here is derived from an EMBL/GenBank/DDBJ whole genome shotgun (WGS) entry which is preliminary data.</text>
</comment>
<dbReference type="PANTHER" id="PTHR33284:SF1">
    <property type="entry name" value="RIBOSOMAL PROTEIN L25_GLN-TRNA SYNTHETASE, ANTI-CODON-BINDING DOMAIN-CONTAINING PROTEIN"/>
    <property type="match status" value="1"/>
</dbReference>
<dbReference type="InterPro" id="IPR037121">
    <property type="entry name" value="Ribosomal_bL25_C"/>
</dbReference>
<feature type="region of interest" description="Disordered" evidence="6">
    <location>
        <begin position="188"/>
        <end position="212"/>
    </location>
</feature>
<evidence type="ECO:0000256" key="3">
    <source>
        <dbReference type="ARBA" id="ARBA00022980"/>
    </source>
</evidence>
<evidence type="ECO:0000313" key="10">
    <source>
        <dbReference type="Proteomes" id="UP001306950"/>
    </source>
</evidence>
<feature type="domain" description="Large ribosomal subunit protein bL25 L25" evidence="7">
    <location>
        <begin position="10"/>
        <end position="94"/>
    </location>
</feature>
<dbReference type="InterPro" id="IPR020056">
    <property type="entry name" value="Rbsml_bL25/Gln-tRNA_synth_N"/>
</dbReference>
<comment type="similarity">
    <text evidence="5">Belongs to the bacterial ribosomal protein bL25 family. CTC subfamily.</text>
</comment>
<keyword evidence="2 5" id="KW-0694">RNA-binding</keyword>
<keyword evidence="3 5" id="KW-0689">Ribosomal protein</keyword>
<dbReference type="Gene3D" id="2.40.240.10">
    <property type="entry name" value="Ribosomal Protein L25, Chain P"/>
    <property type="match status" value="1"/>
</dbReference>
<dbReference type="InterPro" id="IPR029751">
    <property type="entry name" value="Ribosomal_L25_dom"/>
</dbReference>
<dbReference type="CDD" id="cd00495">
    <property type="entry name" value="Ribosomal_L25_TL5_CTC"/>
    <property type="match status" value="1"/>
</dbReference>
<dbReference type="SUPFAM" id="SSF50715">
    <property type="entry name" value="Ribosomal protein L25-like"/>
    <property type="match status" value="1"/>
</dbReference>
<protein>
    <recommendedName>
        <fullName evidence="5">Large ribosomal subunit protein bL25</fullName>
    </recommendedName>
    <alternativeName>
        <fullName evidence="5">General stress protein CTC</fullName>
    </alternativeName>
</protein>
<evidence type="ECO:0000256" key="1">
    <source>
        <dbReference type="ARBA" id="ARBA00022730"/>
    </source>
</evidence>
<evidence type="ECO:0000313" key="9">
    <source>
        <dbReference type="EMBL" id="MEF2965023.1"/>
    </source>
</evidence>
<keyword evidence="4 5" id="KW-0687">Ribonucleoprotein</keyword>
<feature type="domain" description="Large ribosomal subunit protein bL25 beta" evidence="8">
    <location>
        <begin position="103"/>
        <end position="184"/>
    </location>
</feature>
<evidence type="ECO:0000256" key="2">
    <source>
        <dbReference type="ARBA" id="ARBA00022884"/>
    </source>
</evidence>
<comment type="function">
    <text evidence="5">This is one of the proteins that binds to the 5S RNA in the ribosome where it forms part of the central protuberance.</text>
</comment>
<dbReference type="HAMAP" id="MF_01334">
    <property type="entry name" value="Ribosomal_bL25_CTC"/>
    <property type="match status" value="1"/>
</dbReference>
<dbReference type="InterPro" id="IPR020930">
    <property type="entry name" value="Ribosomal_uL5_bac-type"/>
</dbReference>
<keyword evidence="1 5" id="KW-0699">rRNA-binding</keyword>
<dbReference type="Proteomes" id="UP001306950">
    <property type="component" value="Unassembled WGS sequence"/>
</dbReference>
<dbReference type="RefSeq" id="WP_331845216.1">
    <property type="nucleotide sequence ID" value="NZ_JAZHPZ010000001.1"/>
</dbReference>
<dbReference type="InterPro" id="IPR011035">
    <property type="entry name" value="Ribosomal_bL25/Gln-tRNA_synth"/>
</dbReference>
<gene>
    <name evidence="5" type="primary">rplY</name>
    <name evidence="5" type="synonym">ctc</name>
    <name evidence="9" type="ORF">V3851_04200</name>
</gene>
<dbReference type="Gene3D" id="2.170.120.20">
    <property type="entry name" value="Ribosomal protein L25, beta domain"/>
    <property type="match status" value="1"/>
</dbReference>
<dbReference type="EMBL" id="JAZHPZ010000001">
    <property type="protein sequence ID" value="MEF2965023.1"/>
    <property type="molecule type" value="Genomic_DNA"/>
</dbReference>
<reference evidence="9 10" key="1">
    <citation type="submission" date="2024-02" db="EMBL/GenBank/DDBJ databases">
        <title>A nitrogen-fixing paenibacillus bacterium.</title>
        <authorList>
            <person name="Zhang W.L."/>
            <person name="Chen S.F."/>
        </authorList>
    </citation>
    <scope>NUCLEOTIDE SEQUENCE [LARGE SCALE GENOMIC DNA]</scope>
    <source>
        <strain evidence="9 10">M1</strain>
    </source>
</reference>
<dbReference type="PANTHER" id="PTHR33284">
    <property type="entry name" value="RIBOSOMAL PROTEIN L25/GLN-TRNA SYNTHETASE, ANTI-CODON-BINDING DOMAIN-CONTAINING PROTEIN"/>
    <property type="match status" value="1"/>
</dbReference>
<evidence type="ECO:0000259" key="8">
    <source>
        <dbReference type="Pfam" id="PF14693"/>
    </source>
</evidence>
<evidence type="ECO:0000256" key="4">
    <source>
        <dbReference type="ARBA" id="ARBA00023274"/>
    </source>
</evidence>
<accession>A0ABU7VNS2</accession>
<dbReference type="NCBIfam" id="TIGR00731">
    <property type="entry name" value="bL25_bact_ctc"/>
    <property type="match status" value="1"/>
</dbReference>
<dbReference type="Pfam" id="PF01386">
    <property type="entry name" value="Ribosomal_L25p"/>
    <property type="match status" value="1"/>
</dbReference>
<proteinExistence type="inferred from homology"/>
<dbReference type="GO" id="GO:0005840">
    <property type="term" value="C:ribosome"/>
    <property type="evidence" value="ECO:0007669"/>
    <property type="project" value="UniProtKB-KW"/>
</dbReference>
<evidence type="ECO:0000256" key="5">
    <source>
        <dbReference type="HAMAP-Rule" id="MF_01334"/>
    </source>
</evidence>
<dbReference type="InterPro" id="IPR020057">
    <property type="entry name" value="Ribosomal_bL25_b-dom"/>
</dbReference>
<dbReference type="Pfam" id="PF14693">
    <property type="entry name" value="Ribosomal_TL5_C"/>
    <property type="match status" value="1"/>
</dbReference>
<dbReference type="InterPro" id="IPR001021">
    <property type="entry name" value="Ribosomal_bL25_long"/>
</dbReference>
<keyword evidence="10" id="KW-1185">Reference proteome</keyword>
<name>A0ABU7VNS2_9BACL</name>
<comment type="subunit">
    <text evidence="5">Part of the 50S ribosomal subunit; part of the 5S rRNA/L5/L18/L25 subcomplex. Contacts the 5S rRNA. Binds to the 5S rRNA independently of L5 and L18.</text>
</comment>